<keyword evidence="1" id="KW-0808">Transferase</keyword>
<dbReference type="RefSeq" id="XP_007879052.1">
    <property type="nucleotide sequence ID" value="XM_007880861.1"/>
</dbReference>
<feature type="compositionally biased region" description="Low complexity" evidence="8">
    <location>
        <begin position="818"/>
        <end position="830"/>
    </location>
</feature>
<comment type="similarity">
    <text evidence="6">Belongs to the protein kinase superfamily. STE Ser/Thr protein kinase family.</text>
</comment>
<feature type="compositionally biased region" description="Low complexity" evidence="8">
    <location>
        <begin position="574"/>
        <end position="583"/>
    </location>
</feature>
<dbReference type="FunFam" id="1.25.10.10:FF:000583">
    <property type="entry name" value="MAP3K epsilon protein kinase 1"/>
    <property type="match status" value="1"/>
</dbReference>
<dbReference type="InterPro" id="IPR008271">
    <property type="entry name" value="Ser/Thr_kinase_AS"/>
</dbReference>
<feature type="region of interest" description="Disordered" evidence="8">
    <location>
        <begin position="731"/>
        <end position="832"/>
    </location>
</feature>
<evidence type="ECO:0000259" key="9">
    <source>
        <dbReference type="PROSITE" id="PS50011"/>
    </source>
</evidence>
<feature type="compositionally biased region" description="Polar residues" evidence="8">
    <location>
        <begin position="1717"/>
        <end position="1727"/>
    </location>
</feature>
<feature type="region of interest" description="Disordered" evidence="8">
    <location>
        <begin position="619"/>
        <end position="702"/>
    </location>
</feature>
<evidence type="ECO:0000256" key="8">
    <source>
        <dbReference type="SAM" id="MobiDB-lite"/>
    </source>
</evidence>
<feature type="compositionally biased region" description="Low complexity" evidence="8">
    <location>
        <begin position="1547"/>
        <end position="1558"/>
    </location>
</feature>
<keyword evidence="3 7" id="KW-0547">Nucleotide-binding</keyword>
<evidence type="ECO:0000256" key="7">
    <source>
        <dbReference type="PROSITE-ProRule" id="PRU10141"/>
    </source>
</evidence>
<evidence type="ECO:0000256" key="3">
    <source>
        <dbReference type="ARBA" id="ARBA00022741"/>
    </source>
</evidence>
<accession>A0A061HAM2</accession>
<evidence type="ECO:0000313" key="11">
    <source>
        <dbReference type="Proteomes" id="UP000053664"/>
    </source>
</evidence>
<feature type="region of interest" description="Disordered" evidence="8">
    <location>
        <begin position="1541"/>
        <end position="1630"/>
    </location>
</feature>
<dbReference type="GO" id="GO:0004709">
    <property type="term" value="F:MAP kinase kinase kinase activity"/>
    <property type="evidence" value="ECO:0007669"/>
    <property type="project" value="TreeGrafter"/>
</dbReference>
<feature type="compositionally biased region" description="Basic and acidic residues" evidence="8">
    <location>
        <begin position="1783"/>
        <end position="1792"/>
    </location>
</feature>
<feature type="compositionally biased region" description="Low complexity" evidence="8">
    <location>
        <begin position="1807"/>
        <end position="1839"/>
    </location>
</feature>
<feature type="compositionally biased region" description="Polar residues" evidence="8">
    <location>
        <begin position="195"/>
        <end position="204"/>
    </location>
</feature>
<dbReference type="PROSITE" id="PS00107">
    <property type="entry name" value="PROTEIN_KINASE_ATP"/>
    <property type="match status" value="1"/>
</dbReference>
<evidence type="ECO:0000256" key="2">
    <source>
        <dbReference type="ARBA" id="ARBA00022723"/>
    </source>
</evidence>
<feature type="compositionally biased region" description="Polar residues" evidence="8">
    <location>
        <begin position="1606"/>
        <end position="1618"/>
    </location>
</feature>
<dbReference type="eggNOG" id="KOG0198">
    <property type="taxonomic scope" value="Eukaryota"/>
</dbReference>
<feature type="compositionally biased region" description="Basic and acidic residues" evidence="8">
    <location>
        <begin position="766"/>
        <end position="777"/>
    </location>
</feature>
<dbReference type="SMART" id="SM00220">
    <property type="entry name" value="S_TKc"/>
    <property type="match status" value="1"/>
</dbReference>
<feature type="compositionally biased region" description="Low complexity" evidence="8">
    <location>
        <begin position="783"/>
        <end position="795"/>
    </location>
</feature>
<feature type="compositionally biased region" description="Basic and acidic residues" evidence="8">
    <location>
        <begin position="739"/>
        <end position="752"/>
    </location>
</feature>
<dbReference type="EMBL" id="KE361632">
    <property type="protein sequence ID" value="EPQ29055.1"/>
    <property type="molecule type" value="Genomic_DNA"/>
</dbReference>
<dbReference type="Proteomes" id="UP000053664">
    <property type="component" value="Unassembled WGS sequence"/>
</dbReference>
<dbReference type="GO" id="GO:0005737">
    <property type="term" value="C:cytoplasm"/>
    <property type="evidence" value="ECO:0007669"/>
    <property type="project" value="TreeGrafter"/>
</dbReference>
<organism evidence="10 11">
    <name type="scientific">Pseudozyma flocculosa PF-1</name>
    <dbReference type="NCBI Taxonomy" id="1277687"/>
    <lineage>
        <taxon>Eukaryota</taxon>
        <taxon>Fungi</taxon>
        <taxon>Dikarya</taxon>
        <taxon>Basidiomycota</taxon>
        <taxon>Ustilaginomycotina</taxon>
        <taxon>Ustilaginomycetes</taxon>
        <taxon>Ustilaginales</taxon>
        <taxon>Ustilaginaceae</taxon>
        <taxon>Pseudozyma</taxon>
    </lineage>
</organism>
<proteinExistence type="inferred from homology"/>
<dbReference type="OrthoDB" id="8693905at2759"/>
<evidence type="ECO:0000313" key="10">
    <source>
        <dbReference type="EMBL" id="EPQ29055.1"/>
    </source>
</evidence>
<dbReference type="KEGG" id="pfp:PFL1_03344"/>
<feature type="binding site" evidence="7">
    <location>
        <position position="294"/>
    </location>
    <ligand>
        <name>ATP</name>
        <dbReference type="ChEBI" id="CHEBI:30616"/>
    </ligand>
</feature>
<dbReference type="HOGENOM" id="CLU_001872_1_1_1"/>
<dbReference type="SUPFAM" id="SSF56112">
    <property type="entry name" value="Protein kinase-like (PK-like)"/>
    <property type="match status" value="1"/>
</dbReference>
<feature type="compositionally biased region" description="Low complexity" evidence="8">
    <location>
        <begin position="688"/>
        <end position="699"/>
    </location>
</feature>
<dbReference type="InterPro" id="IPR050538">
    <property type="entry name" value="MAP_kinase_kinase_kinase"/>
</dbReference>
<feature type="compositionally biased region" description="Low complexity" evidence="8">
    <location>
        <begin position="108"/>
        <end position="117"/>
    </location>
</feature>
<feature type="region of interest" description="Disordered" evidence="8">
    <location>
        <begin position="1"/>
        <end position="258"/>
    </location>
</feature>
<feature type="compositionally biased region" description="Low complexity" evidence="8">
    <location>
        <begin position="237"/>
        <end position="246"/>
    </location>
</feature>
<evidence type="ECO:0000256" key="5">
    <source>
        <dbReference type="ARBA" id="ARBA00022840"/>
    </source>
</evidence>
<reference evidence="10 11" key="1">
    <citation type="journal article" date="2013" name="Plant Cell">
        <title>The transition from a phytopathogenic smut ancestor to an anamorphic biocontrol agent deciphered by comparative whole-genome analysis.</title>
        <authorList>
            <person name="Lefebvre F."/>
            <person name="Joly D.L."/>
            <person name="Labbe C."/>
            <person name="Teichmann B."/>
            <person name="Linning R."/>
            <person name="Belzile F."/>
            <person name="Bakkeren G."/>
            <person name="Belanger R.R."/>
        </authorList>
    </citation>
    <scope>NUCLEOTIDE SEQUENCE [LARGE SCALE GENOMIC DNA]</scope>
    <source>
        <strain evidence="10 11">PF-1</strain>
    </source>
</reference>
<dbReference type="SUPFAM" id="SSF48371">
    <property type="entry name" value="ARM repeat"/>
    <property type="match status" value="1"/>
</dbReference>
<feature type="compositionally biased region" description="Low complexity" evidence="8">
    <location>
        <begin position="12"/>
        <end position="41"/>
    </location>
</feature>
<name>A0A061HAM2_9BASI</name>
<dbReference type="InterPro" id="IPR000719">
    <property type="entry name" value="Prot_kinase_dom"/>
</dbReference>
<sequence>MSERNGWPTHASPSSLPSSPLQSFRKPASASPLMPPASIAPTRAASASQPHQHIRPQPQPQPQPQPPPQPHQRQGSDGGGYSYSFHPTQSTVRRWSAHQTGSVANPDSSTSTSTASNAHHHLDTRNPSPPLRIRGPLGSRSSTPTPSHPTPKSPATSEPPSSPLPGKMRHGADSITQTDGTGVGASSSSSSSSSRANGQGSRSPVPSDGVHRSKSTAAVVGRMADTAGQRSITHVGRSASTAALSPTPSPPRTGASGGNGHLAHYTLGDCLGRGAFGSVFRGLNWMTGETVAVKQIQLGNIPKSELGEIMSEIDLLKNLNHANIVKYKGSEKTKDYLYIILEYCENGSLHGILRRFGKFPEGLVGVYISQVLDGLLYLHEQGVIHRDIKGANILTNKDGSVKLADFGVATKTGAMNDYAVVGSPYWMAPEVIDQSGATTASDIWSVGCVVVELLEGKPPYHFLAPMPALFRIVQDDYPPMPEGASPIVKDFLLHCFQKDVNLRVSARKLLKHPWMVAARRQLDQMKSGGSLRAAGTTAGATVHDEAVKSVREWNEALQEPMVGHQSNHGGGGFNNAAGSTGSSPNPNQHLGKGGSPRINDAATVRPPAHNKLRRVSAMAPVGHSQDGATARPGLLKPKAGMRPTLPADFGVQDSEPSPAVAAARKPLELNTAAAAAAREPPSSPTTKLPLAGAAPAPSLMDQRSKLVDLQRPEEDTDNWDDDFEEGITTTKIAALERSAPIDDGHARKRDDAPGAAPERSTAAAGGDDRRGGAHADYDQQTIRPSPLLRSVSSLPQVGAPRQQPPASASTPLPPPSPSASDSSKPDGGSSVEDYSDLIEEADESHLNARIQNLKLQNSVGKRLFHPDDLKRLSRPEDERWALGLTTDEAGPPHLRSEASPQSTTVIRPISPTASRANSLRAGKDDKWKEMRQALGKYAEEGGDEDYSDVFGKAFSGALGGRLSLPDPQGPLQLTTRLSQRSWLGDDRDDEDDPFAEIDEDLDAEADMEANVARDKHARMCTYVSDLVDSLSPDAPDRELLRACEQIDEVLTDMPEMKMQLLGCHGALALIQLLEIATETELVTRLLGILNLIIFDDPEAQENLCLIGAIPVVINFTTKKWSHELRLEAAHFVFAMCSTSRLTLQFVLSCRGLRTLVDLIDEDYADRKDLVWIGVGCVSSVLELQSPASRTDFCRMLAQDGLLEPLSTALLSVVRDAEDPYAQQAQAHILQTFLIFSQSDGWLKKSLATRSVLRKLLQATQMLGPEPLIQMLKILKNLTMNPATLDEIQNANTIEILVRILAEHHGGAHGTEMSNQVLNAMYNLCRLSKSRQEEAAESGIIPQLLRVAQTKSPLKQFALPILCDLAHTGKGTRQLLWQHRALHFYVGLLEDPYWQVSALDSIHVWLQDETHRVEEVLLQPSSVDSLLCLFATSKANSFENLLEPYLKICRLSTAITIAMGKNSAFLRKLVDRLKHPKAVVRLNLLRLTKMVCDVHPDRGTLIQQFSLYEIIDQLSKHDGAVLVRELARDILSQRYMQAEPRTVRRTMSDVGSSTIGSSSPAVQPIPDQRPGATGLGGLNGGAEVPARVRPGRRPQQQLEDHQHQVQAAPQQRRSPSVQQGGFALDHGSPRARRRLPLPEILDADAWKQLSSSSAPDGQENDRQGLAAGQRRAALRDRSVSPNIGAATGVGAGRVGPRSLIETFSPPSPLPQQQQHQQGATTVTASSDQAESRPHGGRPATSPTATSRVPAAGAGIGSGGGTGLGLGVQGRVLSPRPLSSAADVLNREDQDKTMRPMSRPPSRRPIPSLPTAGRITTTDTGTVRSRTVSSSSNSSSSSSSGTGMGAGGGRFAQQRP</sequence>
<keyword evidence="2" id="KW-0479">Metal-binding</keyword>
<gene>
    <name evidence="10" type="ORF">PFL1_03344</name>
</gene>
<dbReference type="CDD" id="cd06627">
    <property type="entry name" value="STKc_Cdc7_like"/>
    <property type="match status" value="1"/>
</dbReference>
<feature type="region of interest" description="Disordered" evidence="8">
    <location>
        <begin position="562"/>
        <end position="603"/>
    </location>
</feature>
<dbReference type="FunFam" id="1.10.510.10:FF:000946">
    <property type="entry name" value="Probable serine/threonine-protein kinase DDB_G0284251"/>
    <property type="match status" value="1"/>
</dbReference>
<dbReference type="Gene3D" id="1.10.510.10">
    <property type="entry name" value="Transferase(Phosphotransferase) domain 1"/>
    <property type="match status" value="1"/>
</dbReference>
<keyword evidence="5 7" id="KW-0067">ATP-binding</keyword>
<dbReference type="GO" id="GO:0046872">
    <property type="term" value="F:metal ion binding"/>
    <property type="evidence" value="ECO:0007669"/>
    <property type="project" value="UniProtKB-KW"/>
</dbReference>
<evidence type="ECO:0000256" key="1">
    <source>
        <dbReference type="ARBA" id="ARBA00022679"/>
    </source>
</evidence>
<dbReference type="PANTHER" id="PTHR48016">
    <property type="entry name" value="MAP KINASE KINASE KINASE SSK2-RELATED-RELATED"/>
    <property type="match status" value="1"/>
</dbReference>
<feature type="compositionally biased region" description="Polar residues" evidence="8">
    <location>
        <begin position="85"/>
        <end position="107"/>
    </location>
</feature>
<dbReference type="Gene3D" id="1.25.10.10">
    <property type="entry name" value="Leucine-rich Repeat Variant"/>
    <property type="match status" value="2"/>
</dbReference>
<dbReference type="GeneID" id="19317454"/>
<protein>
    <recommendedName>
        <fullName evidence="9">Protein kinase domain-containing protein</fullName>
    </recommendedName>
</protein>
<dbReference type="InterPro" id="IPR011989">
    <property type="entry name" value="ARM-like"/>
</dbReference>
<feature type="domain" description="Protein kinase" evidence="9">
    <location>
        <begin position="265"/>
        <end position="515"/>
    </location>
</feature>
<dbReference type="PANTHER" id="PTHR48016:SF4">
    <property type="entry name" value="PROTEIN KINASE DOMAIN-CONTAINING PROTEIN"/>
    <property type="match status" value="1"/>
</dbReference>
<dbReference type="InterPro" id="IPR017441">
    <property type="entry name" value="Protein_kinase_ATP_BS"/>
</dbReference>
<dbReference type="Pfam" id="PF00069">
    <property type="entry name" value="Pkinase"/>
    <property type="match status" value="1"/>
</dbReference>
<keyword evidence="4" id="KW-0418">Kinase</keyword>
<dbReference type="GO" id="GO:0005524">
    <property type="term" value="F:ATP binding"/>
    <property type="evidence" value="ECO:0007669"/>
    <property type="project" value="UniProtKB-UniRule"/>
</dbReference>
<evidence type="ECO:0000256" key="4">
    <source>
        <dbReference type="ARBA" id="ARBA00022777"/>
    </source>
</evidence>
<feature type="compositionally biased region" description="Gly residues" evidence="8">
    <location>
        <begin position="1752"/>
        <end position="1766"/>
    </location>
</feature>
<feature type="compositionally biased region" description="Pro residues" evidence="8">
    <location>
        <begin position="57"/>
        <end position="70"/>
    </location>
</feature>
<dbReference type="PROSITE" id="PS00108">
    <property type="entry name" value="PROTEIN_KINASE_ST"/>
    <property type="match status" value="1"/>
</dbReference>
<evidence type="ECO:0000256" key="6">
    <source>
        <dbReference type="ARBA" id="ARBA00025754"/>
    </source>
</evidence>
<dbReference type="PROSITE" id="PS50011">
    <property type="entry name" value="PROTEIN_KINASE_DOM"/>
    <property type="match status" value="1"/>
</dbReference>
<dbReference type="InterPro" id="IPR016024">
    <property type="entry name" value="ARM-type_fold"/>
</dbReference>
<dbReference type="InterPro" id="IPR011009">
    <property type="entry name" value="Kinase-like_dom_sf"/>
</dbReference>
<feature type="region of interest" description="Disordered" evidence="8">
    <location>
        <begin position="1649"/>
        <end position="1854"/>
    </location>
</feature>